<dbReference type="InterPro" id="IPR013249">
    <property type="entry name" value="RNA_pol_sigma70_r4_t2"/>
</dbReference>
<dbReference type="AlphaFoldDB" id="A0A7K0G1R5"/>
<organism evidence="6 7">
    <name type="scientific">Pedobacter petrophilus</name>
    <dbReference type="NCBI Taxonomy" id="1908241"/>
    <lineage>
        <taxon>Bacteria</taxon>
        <taxon>Pseudomonadati</taxon>
        <taxon>Bacteroidota</taxon>
        <taxon>Sphingobacteriia</taxon>
        <taxon>Sphingobacteriales</taxon>
        <taxon>Sphingobacteriaceae</taxon>
        <taxon>Pedobacter</taxon>
    </lineage>
</organism>
<dbReference type="GO" id="GO:0006352">
    <property type="term" value="P:DNA-templated transcription initiation"/>
    <property type="evidence" value="ECO:0007669"/>
    <property type="project" value="InterPro"/>
</dbReference>
<dbReference type="GO" id="GO:0016987">
    <property type="term" value="F:sigma factor activity"/>
    <property type="evidence" value="ECO:0007669"/>
    <property type="project" value="UniProtKB-KW"/>
</dbReference>
<evidence type="ECO:0000259" key="5">
    <source>
        <dbReference type="Pfam" id="PF08281"/>
    </source>
</evidence>
<evidence type="ECO:0000313" key="7">
    <source>
        <dbReference type="Proteomes" id="UP000487757"/>
    </source>
</evidence>
<proteinExistence type="inferred from homology"/>
<dbReference type="InterPro" id="IPR013325">
    <property type="entry name" value="RNA_pol_sigma_r2"/>
</dbReference>
<dbReference type="InterPro" id="IPR039425">
    <property type="entry name" value="RNA_pol_sigma-70-like"/>
</dbReference>
<dbReference type="PANTHER" id="PTHR43133:SF46">
    <property type="entry name" value="RNA POLYMERASE SIGMA-70 FACTOR ECF SUBFAMILY"/>
    <property type="match status" value="1"/>
</dbReference>
<dbReference type="GO" id="GO:0003677">
    <property type="term" value="F:DNA binding"/>
    <property type="evidence" value="ECO:0007669"/>
    <property type="project" value="InterPro"/>
</dbReference>
<keyword evidence="4" id="KW-0804">Transcription</keyword>
<dbReference type="InterPro" id="IPR014284">
    <property type="entry name" value="RNA_pol_sigma-70_dom"/>
</dbReference>
<comment type="similarity">
    <text evidence="1">Belongs to the sigma-70 factor family. ECF subfamily.</text>
</comment>
<dbReference type="SUPFAM" id="SSF88659">
    <property type="entry name" value="Sigma3 and sigma4 domains of RNA polymerase sigma factors"/>
    <property type="match status" value="1"/>
</dbReference>
<dbReference type="Proteomes" id="UP000487757">
    <property type="component" value="Unassembled WGS sequence"/>
</dbReference>
<accession>A0A7K0G1R5</accession>
<evidence type="ECO:0000256" key="4">
    <source>
        <dbReference type="ARBA" id="ARBA00023163"/>
    </source>
</evidence>
<dbReference type="InterPro" id="IPR013324">
    <property type="entry name" value="RNA_pol_sigma_r3/r4-like"/>
</dbReference>
<keyword evidence="7" id="KW-1185">Reference proteome</keyword>
<evidence type="ECO:0000256" key="3">
    <source>
        <dbReference type="ARBA" id="ARBA00023082"/>
    </source>
</evidence>
<protein>
    <submittedName>
        <fullName evidence="6">Sigma-70 family RNA polymerase sigma factor</fullName>
    </submittedName>
</protein>
<dbReference type="InterPro" id="IPR036388">
    <property type="entry name" value="WH-like_DNA-bd_sf"/>
</dbReference>
<gene>
    <name evidence="6" type="ORF">GJU39_16000</name>
</gene>
<dbReference type="PANTHER" id="PTHR43133">
    <property type="entry name" value="RNA POLYMERASE ECF-TYPE SIGMA FACTO"/>
    <property type="match status" value="1"/>
</dbReference>
<dbReference type="Gene3D" id="1.10.10.10">
    <property type="entry name" value="Winged helix-like DNA-binding domain superfamily/Winged helix DNA-binding domain"/>
    <property type="match status" value="1"/>
</dbReference>
<evidence type="ECO:0000256" key="1">
    <source>
        <dbReference type="ARBA" id="ARBA00010641"/>
    </source>
</evidence>
<comment type="caution">
    <text evidence="6">The sequence shown here is derived from an EMBL/GenBank/DDBJ whole genome shotgun (WGS) entry which is preliminary data.</text>
</comment>
<reference evidence="6 7" key="1">
    <citation type="submission" date="2019-11" db="EMBL/GenBank/DDBJ databases">
        <title>Pedobacter petrophilus genome.</title>
        <authorList>
            <person name="Feldbauer M.J."/>
            <person name="Newman J.D."/>
        </authorList>
    </citation>
    <scope>NUCLEOTIDE SEQUENCE [LARGE SCALE GENOMIC DNA]</scope>
    <source>
        <strain evidence="6 7">LMG 29686</strain>
    </source>
</reference>
<dbReference type="Gene3D" id="1.10.1740.10">
    <property type="match status" value="1"/>
</dbReference>
<keyword evidence="3" id="KW-0731">Sigma factor</keyword>
<dbReference type="OrthoDB" id="1491902at2"/>
<sequence>MMIVSAEKDLPLLLTRCHAGDRTAQRELYQRYYSFAMGICIRYATNRLECVKIMNNGFCKLFAERDSIRHIADFPANLQKIMINSILNHYQDEVKLTFKESIVNNKIRNDHAIDKSLINHHLLSALQKLPVIQRIIFNLHTIDGYTHFEICKMMNVTHSFSERFLFLAKNTLSSMMI</sequence>
<dbReference type="SUPFAM" id="SSF88946">
    <property type="entry name" value="Sigma2 domain of RNA polymerase sigma factors"/>
    <property type="match status" value="1"/>
</dbReference>
<feature type="domain" description="RNA polymerase sigma factor 70 region 4 type 2" evidence="5">
    <location>
        <begin position="122"/>
        <end position="169"/>
    </location>
</feature>
<dbReference type="NCBIfam" id="TIGR02937">
    <property type="entry name" value="sigma70-ECF"/>
    <property type="match status" value="1"/>
</dbReference>
<evidence type="ECO:0000256" key="2">
    <source>
        <dbReference type="ARBA" id="ARBA00023015"/>
    </source>
</evidence>
<dbReference type="EMBL" id="WKKH01000027">
    <property type="protein sequence ID" value="MRX77591.1"/>
    <property type="molecule type" value="Genomic_DNA"/>
</dbReference>
<dbReference type="RefSeq" id="WP_154281993.1">
    <property type="nucleotide sequence ID" value="NZ_JBHUJQ010000001.1"/>
</dbReference>
<evidence type="ECO:0000313" key="6">
    <source>
        <dbReference type="EMBL" id="MRX77591.1"/>
    </source>
</evidence>
<name>A0A7K0G1R5_9SPHI</name>
<keyword evidence="2" id="KW-0805">Transcription regulation</keyword>
<dbReference type="Pfam" id="PF08281">
    <property type="entry name" value="Sigma70_r4_2"/>
    <property type="match status" value="1"/>
</dbReference>